<sequence>MNAQYPFSSATKDRATYIDSMSGHEIISDEELLFKYSPLTSMINSSGETIPTRNVISNLKNNNADDSYNGDDGDYDDDAASTTSSNYESEENGENKESAKVMSKTHSKTNSALYNRHSRTQSAVSTVYANPYTKGRKSSGLIETNNEFSGQYEKRVSIFSNWGINDDINHNKRNSIIIQDLITNNKSLESIYSHEQQQEPAKLDTKADTQQIFNSSEAKIIPHSPSSRNNSLRRRATYASRSIKRLKSIRESSENSGPESLVQTNESSNSSLKRTNATRRKFGWLSSLILLFQKLKANASKKWRSLTRRKTYKFRGHKNKETKKVNISGPILISTTAKSEASGNKLKLLPSETIYGQSVKSQSVHISTERAPDVSEKSANKTEVQEAAITNLNPDLERIIELWSHFLKTSISNRIQIKLEIETKLNTDKRKVSRTIGFDESLNSQLYLDKPKTTQFGSIIHSKRESIFDSILSDYLSTCSSDENSLEEEYDGSSSISSFSSVDESVPMINIIEATPKLSGDFYSKKENEINQSIARKLSGASVPTSPLSSKSIDLHEFHYRRLGAFSDAKDSSDVKLRDSIFSYDESDSPAIIIDDHPNRGVSAKPSQRAKSYDDAMNTKAFTRTFSKEETHHNTATPSENENGDSNFDAFSFQYSLVDEETETDSDEEDLQSSSGSGNSTNYTYRFNKSYGDRTELHYTYSNDTNYQYQLKQQMTKDYQLSKAFAIGDNNGRRGTENSQDSRESKPSHRLLKQIERYMGGNKKTAV</sequence>
<gene>
    <name evidence="2" type="ORF">CANARDRAFT_24954</name>
</gene>
<proteinExistence type="predicted"/>
<feature type="compositionally biased region" description="Low complexity" evidence="1">
    <location>
        <begin position="672"/>
        <end position="685"/>
    </location>
</feature>
<feature type="compositionally biased region" description="Acidic residues" evidence="1">
    <location>
        <begin position="68"/>
        <end position="79"/>
    </location>
</feature>
<feature type="region of interest" description="Disordered" evidence="1">
    <location>
        <begin position="592"/>
        <end position="685"/>
    </location>
</feature>
<feature type="region of interest" description="Disordered" evidence="1">
    <location>
        <begin position="214"/>
        <end position="274"/>
    </location>
</feature>
<dbReference type="Proteomes" id="UP000094801">
    <property type="component" value="Unassembled WGS sequence"/>
</dbReference>
<evidence type="ECO:0000313" key="2">
    <source>
        <dbReference type="EMBL" id="ODV83478.1"/>
    </source>
</evidence>
<feature type="compositionally biased region" description="Basic residues" evidence="1">
    <location>
        <begin position="231"/>
        <end position="247"/>
    </location>
</feature>
<name>A0A1E4SVE7_9ASCO</name>
<dbReference type="OrthoDB" id="3998225at2759"/>
<feature type="region of interest" description="Disordered" evidence="1">
    <location>
        <begin position="726"/>
        <end position="767"/>
    </location>
</feature>
<dbReference type="AlphaFoldDB" id="A0A1E4SVE7"/>
<feature type="compositionally biased region" description="Polar residues" evidence="1">
    <location>
        <begin position="254"/>
        <end position="274"/>
    </location>
</feature>
<reference evidence="3" key="1">
    <citation type="submission" date="2016-04" db="EMBL/GenBank/DDBJ databases">
        <title>Comparative genomics of biotechnologically important yeasts.</title>
        <authorList>
            <consortium name="DOE Joint Genome Institute"/>
            <person name="Riley R."/>
            <person name="Haridas S."/>
            <person name="Wolfe K.H."/>
            <person name="Lopes M.R."/>
            <person name="Hittinger C.T."/>
            <person name="Goker M."/>
            <person name="Salamov A."/>
            <person name="Wisecaver J."/>
            <person name="Long T.M."/>
            <person name="Aerts A.L."/>
            <person name="Barry K."/>
            <person name="Choi C."/>
            <person name="Clum A."/>
            <person name="Coughlan A.Y."/>
            <person name="Deshpande S."/>
            <person name="Douglass A.P."/>
            <person name="Hanson S.J."/>
            <person name="Klenk H.-P."/>
            <person name="Labutti K."/>
            <person name="Lapidus A."/>
            <person name="Lindquist E."/>
            <person name="Lipzen A."/>
            <person name="Meier-Kolthoff J.P."/>
            <person name="Ohm R.A."/>
            <person name="Otillar R.P."/>
            <person name="Pangilinan J."/>
            <person name="Peng Y."/>
            <person name="Rokas A."/>
            <person name="Rosa C.A."/>
            <person name="Scheuner C."/>
            <person name="Sibirny A.A."/>
            <person name="Slot J.C."/>
            <person name="Stielow J.B."/>
            <person name="Sun H."/>
            <person name="Kurtzman C.P."/>
            <person name="Blackwell M."/>
            <person name="Grigoriev I.V."/>
            <person name="Jeffries T.W."/>
        </authorList>
    </citation>
    <scope>NUCLEOTIDE SEQUENCE [LARGE SCALE GENOMIC DNA]</scope>
    <source>
        <strain evidence="3">NRRL YB-2248</strain>
    </source>
</reference>
<keyword evidence="3" id="KW-1185">Reference proteome</keyword>
<dbReference type="EMBL" id="KV453863">
    <property type="protein sequence ID" value="ODV83478.1"/>
    <property type="molecule type" value="Genomic_DNA"/>
</dbReference>
<feature type="compositionally biased region" description="Basic and acidic residues" evidence="1">
    <location>
        <begin position="731"/>
        <end position="747"/>
    </location>
</feature>
<feature type="region of interest" description="Disordered" evidence="1">
    <location>
        <begin position="58"/>
        <end position="102"/>
    </location>
</feature>
<accession>A0A1E4SVE7</accession>
<feature type="compositionally biased region" description="Acidic residues" evidence="1">
    <location>
        <begin position="658"/>
        <end position="671"/>
    </location>
</feature>
<organism evidence="2 3">
    <name type="scientific">[Candida] arabinofermentans NRRL YB-2248</name>
    <dbReference type="NCBI Taxonomy" id="983967"/>
    <lineage>
        <taxon>Eukaryota</taxon>
        <taxon>Fungi</taxon>
        <taxon>Dikarya</taxon>
        <taxon>Ascomycota</taxon>
        <taxon>Saccharomycotina</taxon>
        <taxon>Pichiomycetes</taxon>
        <taxon>Pichiales</taxon>
        <taxon>Pichiaceae</taxon>
        <taxon>Ogataea</taxon>
        <taxon>Ogataea/Candida clade</taxon>
    </lineage>
</organism>
<evidence type="ECO:0000313" key="3">
    <source>
        <dbReference type="Proteomes" id="UP000094801"/>
    </source>
</evidence>
<evidence type="ECO:0000256" key="1">
    <source>
        <dbReference type="SAM" id="MobiDB-lite"/>
    </source>
</evidence>
<feature type="compositionally biased region" description="Polar residues" evidence="1">
    <location>
        <begin position="634"/>
        <end position="646"/>
    </location>
</feature>
<protein>
    <submittedName>
        <fullName evidence="2">Uncharacterized protein</fullName>
    </submittedName>
</protein>